<organism evidence="3 4">
    <name type="scientific">Saccharothrix xinjiangensis</name>
    <dbReference type="NCBI Taxonomy" id="204798"/>
    <lineage>
        <taxon>Bacteria</taxon>
        <taxon>Bacillati</taxon>
        <taxon>Actinomycetota</taxon>
        <taxon>Actinomycetes</taxon>
        <taxon>Pseudonocardiales</taxon>
        <taxon>Pseudonocardiaceae</taxon>
        <taxon>Saccharothrix</taxon>
    </lineage>
</organism>
<evidence type="ECO:0000313" key="4">
    <source>
        <dbReference type="Proteomes" id="UP001595833"/>
    </source>
</evidence>
<keyword evidence="1" id="KW-0732">Signal</keyword>
<dbReference type="InterPro" id="IPR006311">
    <property type="entry name" value="TAT_signal"/>
</dbReference>
<feature type="signal peptide" evidence="1">
    <location>
        <begin position="1"/>
        <end position="34"/>
    </location>
</feature>
<dbReference type="InterPro" id="IPR000772">
    <property type="entry name" value="Ricin_B_lectin"/>
</dbReference>
<accession>A0ABV9Y2L8</accession>
<feature type="chain" id="PRO_5045141959" evidence="1">
    <location>
        <begin position="35"/>
        <end position="167"/>
    </location>
</feature>
<evidence type="ECO:0000313" key="3">
    <source>
        <dbReference type="EMBL" id="MFC5055604.1"/>
    </source>
</evidence>
<dbReference type="Proteomes" id="UP001595833">
    <property type="component" value="Unassembled WGS sequence"/>
</dbReference>
<name>A0ABV9Y2L8_9PSEU</name>
<comment type="caution">
    <text evidence="3">The sequence shown here is derived from an EMBL/GenBank/DDBJ whole genome shotgun (WGS) entry which is preliminary data.</text>
</comment>
<dbReference type="RefSeq" id="WP_380646802.1">
    <property type="nucleotide sequence ID" value="NZ_JBHSJB010000016.1"/>
</dbReference>
<dbReference type="Gene3D" id="2.80.10.50">
    <property type="match status" value="1"/>
</dbReference>
<protein>
    <submittedName>
        <fullName evidence="3">RICIN domain-containing protein</fullName>
    </submittedName>
</protein>
<evidence type="ECO:0000259" key="2">
    <source>
        <dbReference type="Pfam" id="PF00652"/>
    </source>
</evidence>
<evidence type="ECO:0000256" key="1">
    <source>
        <dbReference type="SAM" id="SignalP"/>
    </source>
</evidence>
<reference evidence="4" key="1">
    <citation type="journal article" date="2019" name="Int. J. Syst. Evol. Microbiol.">
        <title>The Global Catalogue of Microorganisms (GCM) 10K type strain sequencing project: providing services to taxonomists for standard genome sequencing and annotation.</title>
        <authorList>
            <consortium name="The Broad Institute Genomics Platform"/>
            <consortium name="The Broad Institute Genome Sequencing Center for Infectious Disease"/>
            <person name="Wu L."/>
            <person name="Ma J."/>
        </authorList>
    </citation>
    <scope>NUCLEOTIDE SEQUENCE [LARGE SCALE GENOMIC DNA]</scope>
    <source>
        <strain evidence="4">KCTC 12848</strain>
    </source>
</reference>
<keyword evidence="4" id="KW-1185">Reference proteome</keyword>
<sequence length="167" mass="17930">MPAAHSPRRGLTRFAAAVAGAGLLVGVTATPAAAAVEYSSIQAYGYSWCIDVPNGTTATVQLRTAACNGSQTQRWIFTVDSSGTWGELRNKATNRCMDIQNGSKEVGAVVRQHTCNGSGAQKFWFQNFFLRNKNSNLCPAMDNNYAPTGITQWGCGGFYLTAWVPNP</sequence>
<proteinExistence type="predicted"/>
<dbReference type="EMBL" id="JBHSJB010000016">
    <property type="protein sequence ID" value="MFC5055604.1"/>
    <property type="molecule type" value="Genomic_DNA"/>
</dbReference>
<gene>
    <name evidence="3" type="ORF">ACFPFM_17810</name>
</gene>
<dbReference type="PROSITE" id="PS51318">
    <property type="entry name" value="TAT"/>
    <property type="match status" value="1"/>
</dbReference>
<dbReference type="PROSITE" id="PS50231">
    <property type="entry name" value="RICIN_B_LECTIN"/>
    <property type="match status" value="1"/>
</dbReference>
<dbReference type="CDD" id="cd00161">
    <property type="entry name" value="beta-trefoil_Ricin-like"/>
    <property type="match status" value="1"/>
</dbReference>
<dbReference type="SUPFAM" id="SSF50370">
    <property type="entry name" value="Ricin B-like lectins"/>
    <property type="match status" value="1"/>
</dbReference>
<feature type="domain" description="Ricin B lectin" evidence="2">
    <location>
        <begin position="41"/>
        <end position="154"/>
    </location>
</feature>
<dbReference type="InterPro" id="IPR035992">
    <property type="entry name" value="Ricin_B-like_lectins"/>
</dbReference>
<dbReference type="Pfam" id="PF00652">
    <property type="entry name" value="Ricin_B_lectin"/>
    <property type="match status" value="1"/>
</dbReference>